<name>A0ABT3N9B8_9BACT</name>
<evidence type="ECO:0000256" key="3">
    <source>
        <dbReference type="ARBA" id="ARBA00023136"/>
    </source>
</evidence>
<dbReference type="Proteomes" id="UP001209681">
    <property type="component" value="Unassembled WGS sequence"/>
</dbReference>
<evidence type="ECO:0000256" key="1">
    <source>
        <dbReference type="ARBA" id="ARBA00004370"/>
    </source>
</evidence>
<dbReference type="PANTHER" id="PTHR30332:SF24">
    <property type="entry name" value="SECRETIN GSPD-RELATED"/>
    <property type="match status" value="1"/>
</dbReference>
<dbReference type="EMBL" id="JAPFPW010000008">
    <property type="protein sequence ID" value="MCW7754061.1"/>
    <property type="molecule type" value="Genomic_DNA"/>
</dbReference>
<evidence type="ECO:0000256" key="5">
    <source>
        <dbReference type="SAM" id="MobiDB-lite"/>
    </source>
</evidence>
<feature type="region of interest" description="Disordered" evidence="5">
    <location>
        <begin position="224"/>
        <end position="249"/>
    </location>
</feature>
<reference evidence="7 8" key="1">
    <citation type="submission" date="2022-11" db="EMBL/GenBank/DDBJ databases">
        <title>Desulfobotulus tamanensis H1 sp. nov. - anaerobic, alkaliphilic, sulphate reducing bacterium isolated from terrestrial mud volcano.</title>
        <authorList>
            <person name="Frolova A."/>
            <person name="Merkel A.Y."/>
            <person name="Slobodkin A.I."/>
        </authorList>
    </citation>
    <scope>NUCLEOTIDE SEQUENCE [LARGE SCALE GENOMIC DNA]</scope>
    <source>
        <strain evidence="7 8">H1</strain>
    </source>
</reference>
<keyword evidence="8" id="KW-1185">Reference proteome</keyword>
<evidence type="ECO:0000256" key="4">
    <source>
        <dbReference type="RuleBase" id="RU004003"/>
    </source>
</evidence>
<evidence type="ECO:0000313" key="8">
    <source>
        <dbReference type="Proteomes" id="UP001209681"/>
    </source>
</evidence>
<evidence type="ECO:0000256" key="2">
    <source>
        <dbReference type="ARBA" id="ARBA00022729"/>
    </source>
</evidence>
<protein>
    <recommendedName>
        <fullName evidence="6">Type II/III secretion system secretin-like domain-containing protein</fullName>
    </recommendedName>
</protein>
<sequence length="589" mass="66195">MKLKRWSFGIQYAEPFHMCLLLVAFCVAAICFHGCTHVRPAQKEIHAMPSPLLQQGWDTPEIRRPVAREDVRIISRHEPGERNRTFRPGFRHPAGHTPIRELFFQDLPLSIAAELLNELSGINLMLQEDISDKRVRLYLRDVDVAGAVDALLRKNELWFRTDDLITAVMSEEAFAKNMVFQQSEKILAFFMRYTNAQDMAALLATLLEPDVDFRDMSGQSVYGHLEEGSSGASSTSGNNRTGLTENERKQLIHRGVPEEDLRMEEAAGLLGKPIPAIVTVFKKNNAIVVRSSDTTLLQHISGLIRELDTPIRQVLLEVRILRLQLGDSFESFFDLSYGENRKDYSVGASTLSSPGALSATTLASVFSNEHITARLQVFARENRMKTLSSPFLMTADNTAVRFFVGEEVPLRTGVSKETIRGSDVQDLVVFTIDIERRELGTELDIRSFINADRTITMDMAVSMESPNYAVSDITLINDRTGQPVTFPLDGVDKNEFRSILAVPAGNTVVLGGFIRQEDQDYEQKVPFLGDIPLLGYLFKKVERRAIRNETLILVTPHIMAHPDEGGGEVRRFLERSSRSLDTEIRGETP</sequence>
<organism evidence="7 8">
    <name type="scientific">Desulfobotulus pelophilus</name>
    <dbReference type="NCBI Taxonomy" id="2823377"/>
    <lineage>
        <taxon>Bacteria</taxon>
        <taxon>Pseudomonadati</taxon>
        <taxon>Thermodesulfobacteriota</taxon>
        <taxon>Desulfobacteria</taxon>
        <taxon>Desulfobacterales</taxon>
        <taxon>Desulfobacteraceae</taxon>
        <taxon>Desulfobotulus</taxon>
    </lineage>
</organism>
<dbReference type="PANTHER" id="PTHR30332">
    <property type="entry name" value="PROBABLE GENERAL SECRETION PATHWAY PROTEIN D"/>
    <property type="match status" value="1"/>
</dbReference>
<proteinExistence type="inferred from homology"/>
<evidence type="ECO:0000313" key="7">
    <source>
        <dbReference type="EMBL" id="MCW7754061.1"/>
    </source>
</evidence>
<dbReference type="RefSeq" id="WP_265424955.1">
    <property type="nucleotide sequence ID" value="NZ_JAPFPW010000008.1"/>
</dbReference>
<comment type="subcellular location">
    <subcellularLocation>
        <location evidence="1">Membrane</location>
    </subcellularLocation>
</comment>
<comment type="caution">
    <text evidence="7">The sequence shown here is derived from an EMBL/GenBank/DDBJ whole genome shotgun (WGS) entry which is preliminary data.</text>
</comment>
<evidence type="ECO:0000259" key="6">
    <source>
        <dbReference type="Pfam" id="PF00263"/>
    </source>
</evidence>
<dbReference type="Pfam" id="PF00263">
    <property type="entry name" value="Secretin"/>
    <property type="match status" value="1"/>
</dbReference>
<dbReference type="InterPro" id="IPR004846">
    <property type="entry name" value="T2SS/T3SS_dom"/>
</dbReference>
<keyword evidence="2" id="KW-0732">Signal</keyword>
<feature type="domain" description="Type II/III secretion system secretin-like" evidence="6">
    <location>
        <begin position="380"/>
        <end position="559"/>
    </location>
</feature>
<dbReference type="PRINTS" id="PR00811">
    <property type="entry name" value="BCTERIALGSPD"/>
</dbReference>
<feature type="compositionally biased region" description="Low complexity" evidence="5">
    <location>
        <begin position="228"/>
        <end position="242"/>
    </location>
</feature>
<accession>A0ABT3N9B8</accession>
<dbReference type="InterPro" id="IPR050810">
    <property type="entry name" value="Bact_Secretion_Sys_Channel"/>
</dbReference>
<keyword evidence="3" id="KW-0472">Membrane</keyword>
<dbReference type="InterPro" id="IPR001775">
    <property type="entry name" value="GspD/PilQ"/>
</dbReference>
<gene>
    <name evidence="7" type="ORF">OOT00_08685</name>
</gene>
<comment type="similarity">
    <text evidence="4">Belongs to the bacterial secretin family.</text>
</comment>